<dbReference type="SUPFAM" id="SSF51306">
    <property type="entry name" value="LexA/Signal peptidase"/>
    <property type="match status" value="1"/>
</dbReference>
<dbReference type="PROSITE" id="PS50943">
    <property type="entry name" value="HTH_CROC1"/>
    <property type="match status" value="1"/>
</dbReference>
<organism evidence="2 3">
    <name type="scientific">Ligilactobacillus faecis</name>
    <dbReference type="NCBI Taxonomy" id="762833"/>
    <lineage>
        <taxon>Bacteria</taxon>
        <taxon>Bacillati</taxon>
        <taxon>Bacillota</taxon>
        <taxon>Bacilli</taxon>
        <taxon>Lactobacillales</taxon>
        <taxon>Lactobacillaceae</taxon>
        <taxon>Ligilactobacillus</taxon>
    </lineage>
</organism>
<dbReference type="Pfam" id="PF00717">
    <property type="entry name" value="Peptidase_S24"/>
    <property type="match status" value="1"/>
</dbReference>
<dbReference type="SMART" id="SM00530">
    <property type="entry name" value="HTH_XRE"/>
    <property type="match status" value="1"/>
</dbReference>
<reference evidence="2 3" key="1">
    <citation type="submission" date="2024-03" db="EMBL/GenBank/DDBJ databases">
        <title>Mouse gut bacterial collection (mGBC) of GemPharmatech.</title>
        <authorList>
            <person name="He Y."/>
            <person name="Dong L."/>
            <person name="Wu D."/>
            <person name="Gao X."/>
            <person name="Lin Z."/>
        </authorList>
    </citation>
    <scope>NUCLEOTIDE SEQUENCE [LARGE SCALE GENOMIC DNA]</scope>
    <source>
        <strain evidence="2 3">15-30</strain>
    </source>
</reference>
<dbReference type="InterPro" id="IPR015927">
    <property type="entry name" value="Peptidase_S24_S26A/B/C"/>
</dbReference>
<dbReference type="Gene3D" id="1.10.260.40">
    <property type="entry name" value="lambda repressor-like DNA-binding domains"/>
    <property type="match status" value="1"/>
</dbReference>
<proteinExistence type="predicted"/>
<comment type="caution">
    <text evidence="2">The sequence shown here is derived from an EMBL/GenBank/DDBJ whole genome shotgun (WGS) entry which is preliminary data.</text>
</comment>
<dbReference type="SUPFAM" id="SSF47413">
    <property type="entry name" value="lambda repressor-like DNA-binding domains"/>
    <property type="match status" value="1"/>
</dbReference>
<dbReference type="EMBL" id="JBCLUF010000016">
    <property type="protein sequence ID" value="MEY8662368.1"/>
    <property type="molecule type" value="Genomic_DNA"/>
</dbReference>
<dbReference type="InterPro" id="IPR001387">
    <property type="entry name" value="Cro/C1-type_HTH"/>
</dbReference>
<dbReference type="CDD" id="cd06529">
    <property type="entry name" value="S24_LexA-like"/>
    <property type="match status" value="1"/>
</dbReference>
<dbReference type="RefSeq" id="WP_369941863.1">
    <property type="nucleotide sequence ID" value="NZ_JBCLUF010000016.1"/>
</dbReference>
<dbReference type="InterPro" id="IPR050077">
    <property type="entry name" value="LexA_repressor"/>
</dbReference>
<dbReference type="Pfam" id="PF01381">
    <property type="entry name" value="HTH_3"/>
    <property type="match status" value="1"/>
</dbReference>
<gene>
    <name evidence="2" type="ORF">AALT52_05640</name>
</gene>
<dbReference type="Gene3D" id="2.10.109.10">
    <property type="entry name" value="Umud Fragment, subunit A"/>
    <property type="match status" value="1"/>
</dbReference>
<accession>A0ABV4DR68</accession>
<dbReference type="CDD" id="cd00093">
    <property type="entry name" value="HTH_XRE"/>
    <property type="match status" value="1"/>
</dbReference>
<sequence length="208" mass="22881">MKTNSEIVDQLIELTQKQDLTLSELARRVGMAKSAVSRYFNKTREFPLNRLPAFAKVLGVKPETLLGLSEYPENLRPLSGKTVQLPVLGNIACGIPIDAIENVDEYLSVPADTLPKGKLFYLVAKGDSMAPTIPDGAYVLIREQAEVEDGEIAAVLVNNDTQATLKRVKKEAGFVLLLPDNNNYDPIIITKDNPARIIGKALQFFSEL</sequence>
<dbReference type="PANTHER" id="PTHR33516:SF2">
    <property type="entry name" value="LEXA REPRESSOR-RELATED"/>
    <property type="match status" value="1"/>
</dbReference>
<dbReference type="InterPro" id="IPR039418">
    <property type="entry name" value="LexA-like"/>
</dbReference>
<evidence type="ECO:0000313" key="3">
    <source>
        <dbReference type="Proteomes" id="UP001565236"/>
    </source>
</evidence>
<evidence type="ECO:0000313" key="2">
    <source>
        <dbReference type="EMBL" id="MEY8662368.1"/>
    </source>
</evidence>
<evidence type="ECO:0000259" key="1">
    <source>
        <dbReference type="PROSITE" id="PS50943"/>
    </source>
</evidence>
<name>A0ABV4DR68_9LACO</name>
<dbReference type="Proteomes" id="UP001565236">
    <property type="component" value="Unassembled WGS sequence"/>
</dbReference>
<keyword evidence="3" id="KW-1185">Reference proteome</keyword>
<protein>
    <submittedName>
        <fullName evidence="2">XRE family transcriptional regulator</fullName>
    </submittedName>
</protein>
<feature type="domain" description="HTH cro/C1-type" evidence="1">
    <location>
        <begin position="11"/>
        <end position="65"/>
    </location>
</feature>
<dbReference type="PANTHER" id="PTHR33516">
    <property type="entry name" value="LEXA REPRESSOR"/>
    <property type="match status" value="1"/>
</dbReference>
<dbReference type="InterPro" id="IPR010982">
    <property type="entry name" value="Lambda_DNA-bd_dom_sf"/>
</dbReference>
<dbReference type="InterPro" id="IPR036286">
    <property type="entry name" value="LexA/Signal_pep-like_sf"/>
</dbReference>